<evidence type="ECO:0000313" key="2">
    <source>
        <dbReference type="Proteomes" id="UP000504638"/>
    </source>
</evidence>
<organism evidence="1">
    <name type="scientific">Eremomyces bilateralis CBS 781.70</name>
    <dbReference type="NCBI Taxonomy" id="1392243"/>
    <lineage>
        <taxon>Eukaryota</taxon>
        <taxon>Fungi</taxon>
        <taxon>Dikarya</taxon>
        <taxon>Ascomycota</taxon>
        <taxon>Pezizomycotina</taxon>
        <taxon>Dothideomycetes</taxon>
        <taxon>Dothideomycetes incertae sedis</taxon>
        <taxon>Eremomycetales</taxon>
        <taxon>Eremomycetaceae</taxon>
        <taxon>Eremomyces</taxon>
    </lineage>
</organism>
<gene>
    <name evidence="1 3" type="ORF">P152DRAFT_141557</name>
</gene>
<proteinExistence type="predicted"/>
<dbReference type="EMBL" id="ML975169">
    <property type="protein sequence ID" value="KAF1809863.1"/>
    <property type="molecule type" value="Genomic_DNA"/>
</dbReference>
<dbReference type="AlphaFoldDB" id="A0A6G1FVR3"/>
<evidence type="ECO:0000313" key="1">
    <source>
        <dbReference type="EMBL" id="KAF1809863.1"/>
    </source>
</evidence>
<evidence type="ECO:0000313" key="3">
    <source>
        <dbReference type="RefSeq" id="XP_033531494.1"/>
    </source>
</evidence>
<reference evidence="1 3" key="1">
    <citation type="submission" date="2020-01" db="EMBL/GenBank/DDBJ databases">
        <authorList>
            <consortium name="DOE Joint Genome Institute"/>
            <person name="Haridas S."/>
            <person name="Albert R."/>
            <person name="Binder M."/>
            <person name="Bloem J."/>
            <person name="Labutti K."/>
            <person name="Salamov A."/>
            <person name="Andreopoulos B."/>
            <person name="Baker S.E."/>
            <person name="Barry K."/>
            <person name="Bills G."/>
            <person name="Bluhm B.H."/>
            <person name="Cannon C."/>
            <person name="Castanera R."/>
            <person name="Culley D.E."/>
            <person name="Daum C."/>
            <person name="Ezra D."/>
            <person name="Gonzalez J.B."/>
            <person name="Henrissat B."/>
            <person name="Kuo A."/>
            <person name="Liang C."/>
            <person name="Lipzen A."/>
            <person name="Lutzoni F."/>
            <person name="Magnuson J."/>
            <person name="Mondo S."/>
            <person name="Nolan M."/>
            <person name="Ohm R."/>
            <person name="Pangilinan J."/>
            <person name="Park H.-J."/>
            <person name="Ramirez L."/>
            <person name="Alfaro M."/>
            <person name="Sun H."/>
            <person name="Tritt A."/>
            <person name="Yoshinaga Y."/>
            <person name="Zwiers L.-H."/>
            <person name="Turgeon B.G."/>
            <person name="Goodwin S.B."/>
            <person name="Spatafora J.W."/>
            <person name="Crous P.W."/>
            <person name="Grigoriev I.V."/>
        </authorList>
    </citation>
    <scope>NUCLEOTIDE SEQUENCE</scope>
    <source>
        <strain evidence="1 3">CBS 781.70</strain>
    </source>
</reference>
<accession>A0A6G1FVR3</accession>
<reference evidence="3" key="2">
    <citation type="submission" date="2020-04" db="EMBL/GenBank/DDBJ databases">
        <authorList>
            <consortium name="NCBI Genome Project"/>
        </authorList>
    </citation>
    <scope>NUCLEOTIDE SEQUENCE</scope>
    <source>
        <strain evidence="3">CBS 781.70</strain>
    </source>
</reference>
<reference evidence="3" key="3">
    <citation type="submission" date="2025-04" db="UniProtKB">
        <authorList>
            <consortium name="RefSeq"/>
        </authorList>
    </citation>
    <scope>IDENTIFICATION</scope>
    <source>
        <strain evidence="3">CBS 781.70</strain>
    </source>
</reference>
<keyword evidence="2" id="KW-1185">Reference proteome</keyword>
<dbReference type="Proteomes" id="UP000504638">
    <property type="component" value="Unplaced"/>
</dbReference>
<name>A0A6G1FVR3_9PEZI</name>
<protein>
    <submittedName>
        <fullName evidence="1 3">Uncharacterized protein</fullName>
    </submittedName>
</protein>
<dbReference type="GeneID" id="54414426"/>
<sequence>MPKGAFTRNPPLCLRRSSFFTRLIEESVTQKDQNANVKDIQVVKENEFDMVNRQGNKRAKAVQPSEWLIFNLVEFSAHGSGQSHVKRREHMKANKGLRMMNFMEQDNQSMRRTRATRLSERQGAVHLPMDVHVLALD</sequence>
<dbReference type="RefSeq" id="XP_033531494.1">
    <property type="nucleotide sequence ID" value="XM_033673856.1"/>
</dbReference>